<dbReference type="InterPro" id="IPR052028">
    <property type="entry name" value="HipA_Ser/Thr_kinase"/>
</dbReference>
<evidence type="ECO:0000256" key="1">
    <source>
        <dbReference type="ARBA" id="ARBA00010164"/>
    </source>
</evidence>
<dbReference type="AlphaFoldDB" id="A0A290QBJ9"/>
<evidence type="ECO:0000313" key="7">
    <source>
        <dbReference type="Proteomes" id="UP000217265"/>
    </source>
</evidence>
<keyword evidence="3" id="KW-0418">Kinase</keyword>
<evidence type="ECO:0000313" key="6">
    <source>
        <dbReference type="EMBL" id="ATC65823.1"/>
    </source>
</evidence>
<dbReference type="KEGG" id="vbh:CMV30_18745"/>
<dbReference type="OrthoDB" id="9805913at2"/>
<dbReference type="PANTHER" id="PTHR37419:SF8">
    <property type="entry name" value="TOXIN YJJJ"/>
    <property type="match status" value="1"/>
</dbReference>
<dbReference type="RefSeq" id="WP_096057452.1">
    <property type="nucleotide sequence ID" value="NZ_CP023344.1"/>
</dbReference>
<organism evidence="6 7">
    <name type="scientific">Nibricoccus aquaticus</name>
    <dbReference type="NCBI Taxonomy" id="2576891"/>
    <lineage>
        <taxon>Bacteria</taxon>
        <taxon>Pseudomonadati</taxon>
        <taxon>Verrucomicrobiota</taxon>
        <taxon>Opitutia</taxon>
        <taxon>Opitutales</taxon>
        <taxon>Opitutaceae</taxon>
        <taxon>Nibricoccus</taxon>
    </lineage>
</organism>
<protein>
    <recommendedName>
        <fullName evidence="8">Phosphatidylinositol kinase</fullName>
    </recommendedName>
</protein>
<keyword evidence="2" id="KW-0808">Transferase</keyword>
<dbReference type="InterPro" id="IPR017508">
    <property type="entry name" value="HipA_N1"/>
</dbReference>
<comment type="similarity">
    <text evidence="1">Belongs to the HipA Ser/Thr kinase family.</text>
</comment>
<evidence type="ECO:0008006" key="8">
    <source>
        <dbReference type="Google" id="ProtNLM"/>
    </source>
</evidence>
<dbReference type="Pfam" id="PF07804">
    <property type="entry name" value="HipA_C"/>
    <property type="match status" value="1"/>
</dbReference>
<dbReference type="Proteomes" id="UP000217265">
    <property type="component" value="Chromosome"/>
</dbReference>
<dbReference type="PANTHER" id="PTHR37419">
    <property type="entry name" value="SERINE/THREONINE-PROTEIN KINASE TOXIN HIPA"/>
    <property type="match status" value="1"/>
</dbReference>
<evidence type="ECO:0000256" key="3">
    <source>
        <dbReference type="ARBA" id="ARBA00022777"/>
    </source>
</evidence>
<dbReference type="GO" id="GO:0004674">
    <property type="term" value="F:protein serine/threonine kinase activity"/>
    <property type="evidence" value="ECO:0007669"/>
    <property type="project" value="TreeGrafter"/>
</dbReference>
<reference evidence="6 7" key="1">
    <citation type="submission" date="2017-09" db="EMBL/GenBank/DDBJ databases">
        <title>Complete genome sequence of Verrucomicrobial strain HZ-65, isolated from freshwater.</title>
        <authorList>
            <person name="Choi A."/>
        </authorList>
    </citation>
    <scope>NUCLEOTIDE SEQUENCE [LARGE SCALE GENOMIC DNA]</scope>
    <source>
        <strain evidence="6 7">HZ-65</strain>
    </source>
</reference>
<feature type="domain" description="HipA N-terminal subdomain 1" evidence="5">
    <location>
        <begin position="14"/>
        <end position="112"/>
    </location>
</feature>
<gene>
    <name evidence="6" type="ORF">CMV30_18745</name>
</gene>
<name>A0A290QBJ9_9BACT</name>
<proteinExistence type="inferred from homology"/>
<dbReference type="EMBL" id="CP023344">
    <property type="protein sequence ID" value="ATC65823.1"/>
    <property type="molecule type" value="Genomic_DNA"/>
</dbReference>
<sequence>MKTTSVPSIGVHWYNFSAVGKVLVPGEPRFAYLPEWLSAGFNLSPIQIPFTETFHRVREKEFDFLPGFLADSIPDQWGQKIMAADLAKYGLKITPLNKLAWVGTRGIGALKFLPPASEDRSSNWESVSPLYLAREAQEVFKKSPPEAFEHLLKAGTAGGAFPKANVALLPDRTLLCGGDVAKDLKAQHPGARLGILKLDSEDTPGRPSTDGRLEYAYLAMARAAGIRTTAAELLSDEEGERVRNHLFVVRFDVSEAGDHRLHLVTLAGLLERFTLTYSNLIDATRRLTNDRREVAEAVRRMIFNARAGNSDDHGKNHSFAFDDRTGEWKLTPAYDLTLNYSEGRLYHGLLHQTFGGTPALNQMRELAGDFLILGDEFDVIDAQVKAAIDRWPAFAADAFLTQAETDRVSEIHRGIAERLQLQTPSRPLKTPRRFR</sequence>
<dbReference type="InterPro" id="IPR012893">
    <property type="entry name" value="HipA-like_C"/>
</dbReference>
<accession>A0A290QBJ9</accession>
<keyword evidence="7" id="KW-1185">Reference proteome</keyword>
<dbReference type="Pfam" id="PF13657">
    <property type="entry name" value="Couple_hipA"/>
    <property type="match status" value="1"/>
</dbReference>
<evidence type="ECO:0000259" key="4">
    <source>
        <dbReference type="Pfam" id="PF07804"/>
    </source>
</evidence>
<evidence type="ECO:0000256" key="2">
    <source>
        <dbReference type="ARBA" id="ARBA00022679"/>
    </source>
</evidence>
<dbReference type="GO" id="GO:0005829">
    <property type="term" value="C:cytosol"/>
    <property type="evidence" value="ECO:0007669"/>
    <property type="project" value="TreeGrafter"/>
</dbReference>
<evidence type="ECO:0000259" key="5">
    <source>
        <dbReference type="Pfam" id="PF13657"/>
    </source>
</evidence>
<feature type="domain" description="HipA-like C-terminal" evidence="4">
    <location>
        <begin position="157"/>
        <end position="356"/>
    </location>
</feature>